<dbReference type="SUPFAM" id="SSF82861">
    <property type="entry name" value="Mechanosensitive channel protein MscS (YggB), transmembrane region"/>
    <property type="match status" value="1"/>
</dbReference>
<dbReference type="PANTHER" id="PTHR30566">
    <property type="entry name" value="YNAI-RELATED MECHANOSENSITIVE ION CHANNEL"/>
    <property type="match status" value="1"/>
</dbReference>
<keyword evidence="9" id="KW-1185">Reference proteome</keyword>
<accession>A0A5J5IL25</accession>
<dbReference type="EMBL" id="VYQF01000001">
    <property type="protein sequence ID" value="KAA9041700.1"/>
    <property type="molecule type" value="Genomic_DNA"/>
</dbReference>
<proteinExistence type="inferred from homology"/>
<feature type="domain" description="Mechanosensitive ion channel MscS" evidence="7">
    <location>
        <begin position="193"/>
        <end position="258"/>
    </location>
</feature>
<evidence type="ECO:0000256" key="1">
    <source>
        <dbReference type="ARBA" id="ARBA00004141"/>
    </source>
</evidence>
<dbReference type="InterPro" id="IPR010920">
    <property type="entry name" value="LSM_dom_sf"/>
</dbReference>
<keyword evidence="4 6" id="KW-1133">Transmembrane helix</keyword>
<dbReference type="Proteomes" id="UP000326903">
    <property type="component" value="Unassembled WGS sequence"/>
</dbReference>
<evidence type="ECO:0000313" key="9">
    <source>
        <dbReference type="Proteomes" id="UP000326903"/>
    </source>
</evidence>
<gene>
    <name evidence="8" type="ORF">FW778_06680</name>
</gene>
<feature type="transmembrane region" description="Helical" evidence="6">
    <location>
        <begin position="149"/>
        <end position="166"/>
    </location>
</feature>
<dbReference type="InterPro" id="IPR011014">
    <property type="entry name" value="MscS_channel_TM-2"/>
</dbReference>
<feature type="transmembrane region" description="Helical" evidence="6">
    <location>
        <begin position="172"/>
        <end position="190"/>
    </location>
</feature>
<reference evidence="8 9" key="1">
    <citation type="submission" date="2019-09" db="EMBL/GenBank/DDBJ databases">
        <title>Draft genome sequence of Ginsengibacter sp. BR5-29.</title>
        <authorList>
            <person name="Im W.-T."/>
        </authorList>
    </citation>
    <scope>NUCLEOTIDE SEQUENCE [LARGE SCALE GENOMIC DNA]</scope>
    <source>
        <strain evidence="8 9">BR5-29</strain>
    </source>
</reference>
<evidence type="ECO:0000259" key="7">
    <source>
        <dbReference type="Pfam" id="PF00924"/>
    </source>
</evidence>
<evidence type="ECO:0000256" key="4">
    <source>
        <dbReference type="ARBA" id="ARBA00022989"/>
    </source>
</evidence>
<feature type="transmembrane region" description="Helical" evidence="6">
    <location>
        <begin position="104"/>
        <end position="128"/>
    </location>
</feature>
<protein>
    <submittedName>
        <fullName evidence="8">Mechanosensitive ion channel family protein</fullName>
    </submittedName>
</protein>
<dbReference type="AlphaFoldDB" id="A0A5J5IL25"/>
<evidence type="ECO:0000256" key="5">
    <source>
        <dbReference type="ARBA" id="ARBA00023136"/>
    </source>
</evidence>
<dbReference type="SUPFAM" id="SSF50182">
    <property type="entry name" value="Sm-like ribonucleoproteins"/>
    <property type="match status" value="1"/>
</dbReference>
<dbReference type="InterPro" id="IPR006685">
    <property type="entry name" value="MscS_channel_2nd"/>
</dbReference>
<evidence type="ECO:0000313" key="8">
    <source>
        <dbReference type="EMBL" id="KAA9041700.1"/>
    </source>
</evidence>
<evidence type="ECO:0000256" key="6">
    <source>
        <dbReference type="SAM" id="Phobius"/>
    </source>
</evidence>
<sequence>MKFLDQVYFDNSLRSYIIVCLIILIAFVLKRIISKYAASLLFKLVKQKNAGRLDKLRFDSLVIAPIERLLFLLISIAAIDRLNFPQAFLFSIHKVTSQDIVEGIASAIIIISFVSLIIRFMDFLVLLIKSKSLTGTTPGEHQLLFFFKDLIRVVIIIIGFVFVLKVSFGLNIGNLLTGLSIVGAALALSARESLENLIASFIIFFDKPFQAGDLVKVNNFSGTVERIGLRSTRLRTVEKSMVTVPNKQMVDSILDNWSMRDLVRNEIRTYLSPHTSSDELEKVITGIKEILSLKKEKVDSYSVYLQEINNDNAIILIIYFTKFALPVDDLNQLRQDINVDIRKLHEKHDIKPAAPTSVKIVS</sequence>
<keyword evidence="5 6" id="KW-0472">Membrane</keyword>
<evidence type="ECO:0000256" key="3">
    <source>
        <dbReference type="ARBA" id="ARBA00022692"/>
    </source>
</evidence>
<keyword evidence="3 6" id="KW-0812">Transmembrane</keyword>
<dbReference type="Gene3D" id="1.10.287.1260">
    <property type="match status" value="1"/>
</dbReference>
<feature type="transmembrane region" description="Helical" evidence="6">
    <location>
        <begin position="13"/>
        <end position="33"/>
    </location>
</feature>
<organism evidence="8 9">
    <name type="scientific">Ginsengibacter hankyongi</name>
    <dbReference type="NCBI Taxonomy" id="2607284"/>
    <lineage>
        <taxon>Bacteria</taxon>
        <taxon>Pseudomonadati</taxon>
        <taxon>Bacteroidota</taxon>
        <taxon>Chitinophagia</taxon>
        <taxon>Chitinophagales</taxon>
        <taxon>Chitinophagaceae</taxon>
        <taxon>Ginsengibacter</taxon>
    </lineage>
</organism>
<dbReference type="InterPro" id="IPR023408">
    <property type="entry name" value="MscS_beta-dom_sf"/>
</dbReference>
<evidence type="ECO:0000256" key="2">
    <source>
        <dbReference type="ARBA" id="ARBA00008017"/>
    </source>
</evidence>
<comment type="similarity">
    <text evidence="2">Belongs to the MscS (TC 1.A.23) family.</text>
</comment>
<dbReference type="PANTHER" id="PTHR30566:SF5">
    <property type="entry name" value="MECHANOSENSITIVE ION CHANNEL PROTEIN 1, MITOCHONDRIAL-RELATED"/>
    <property type="match status" value="1"/>
</dbReference>
<name>A0A5J5IL25_9BACT</name>
<dbReference type="GO" id="GO:0008381">
    <property type="term" value="F:mechanosensitive monoatomic ion channel activity"/>
    <property type="evidence" value="ECO:0007669"/>
    <property type="project" value="UniProtKB-ARBA"/>
</dbReference>
<dbReference type="Gene3D" id="2.30.30.60">
    <property type="match status" value="1"/>
</dbReference>
<dbReference type="GO" id="GO:0016020">
    <property type="term" value="C:membrane"/>
    <property type="evidence" value="ECO:0007669"/>
    <property type="project" value="UniProtKB-SubCell"/>
</dbReference>
<dbReference type="Pfam" id="PF00924">
    <property type="entry name" value="MS_channel_2nd"/>
    <property type="match status" value="1"/>
</dbReference>
<comment type="subcellular location">
    <subcellularLocation>
        <location evidence="1">Membrane</location>
        <topology evidence="1">Multi-pass membrane protein</topology>
    </subcellularLocation>
</comment>
<dbReference type="RefSeq" id="WP_150413820.1">
    <property type="nucleotide sequence ID" value="NZ_VYQF01000001.1"/>
</dbReference>
<comment type="caution">
    <text evidence="8">The sequence shown here is derived from an EMBL/GenBank/DDBJ whole genome shotgun (WGS) entry which is preliminary data.</text>
</comment>